<dbReference type="AlphaFoldDB" id="A0A8S4RZJ8"/>
<keyword evidence="5" id="KW-1185">Reference proteome</keyword>
<evidence type="ECO:0000313" key="4">
    <source>
        <dbReference type="EMBL" id="CAH2242788.1"/>
    </source>
</evidence>
<accession>A0A8S4RZJ8</accession>
<feature type="compositionally biased region" description="Polar residues" evidence="2">
    <location>
        <begin position="21"/>
        <end position="30"/>
    </location>
</feature>
<dbReference type="EMBL" id="CAKXAJ010025688">
    <property type="protein sequence ID" value="CAH2242788.1"/>
    <property type="molecule type" value="Genomic_DNA"/>
</dbReference>
<gene>
    <name evidence="4" type="primary">jg24152</name>
    <name evidence="4" type="ORF">PAEG_LOCUS19021</name>
</gene>
<reference evidence="4" key="1">
    <citation type="submission" date="2022-03" db="EMBL/GenBank/DDBJ databases">
        <authorList>
            <person name="Lindestad O."/>
        </authorList>
    </citation>
    <scope>NUCLEOTIDE SEQUENCE</scope>
</reference>
<dbReference type="Gene3D" id="1.20.5.340">
    <property type="match status" value="1"/>
</dbReference>
<comment type="caution">
    <text evidence="4">The sequence shown here is derived from an EMBL/GenBank/DDBJ whole genome shotgun (WGS) entry which is preliminary data.</text>
</comment>
<proteinExistence type="predicted"/>
<dbReference type="InterPro" id="IPR057251">
    <property type="entry name" value="FP_C"/>
</dbReference>
<feature type="domain" description="FP protein C-terminal" evidence="3">
    <location>
        <begin position="247"/>
        <end position="298"/>
    </location>
</feature>
<keyword evidence="1" id="KW-0175">Coiled coil</keyword>
<protein>
    <submittedName>
        <fullName evidence="4">Jg24152 protein</fullName>
    </submittedName>
</protein>
<dbReference type="Proteomes" id="UP000838756">
    <property type="component" value="Unassembled WGS sequence"/>
</dbReference>
<dbReference type="Pfam" id="PF25298">
    <property type="entry name" value="Baculo_FP_2nd"/>
    <property type="match status" value="1"/>
</dbReference>
<evidence type="ECO:0000256" key="1">
    <source>
        <dbReference type="SAM" id="Coils"/>
    </source>
</evidence>
<evidence type="ECO:0000313" key="5">
    <source>
        <dbReference type="Proteomes" id="UP000838756"/>
    </source>
</evidence>
<evidence type="ECO:0000256" key="2">
    <source>
        <dbReference type="SAM" id="MobiDB-lite"/>
    </source>
</evidence>
<organism evidence="4 5">
    <name type="scientific">Pararge aegeria aegeria</name>
    <dbReference type="NCBI Taxonomy" id="348720"/>
    <lineage>
        <taxon>Eukaryota</taxon>
        <taxon>Metazoa</taxon>
        <taxon>Ecdysozoa</taxon>
        <taxon>Arthropoda</taxon>
        <taxon>Hexapoda</taxon>
        <taxon>Insecta</taxon>
        <taxon>Pterygota</taxon>
        <taxon>Neoptera</taxon>
        <taxon>Endopterygota</taxon>
        <taxon>Lepidoptera</taxon>
        <taxon>Glossata</taxon>
        <taxon>Ditrysia</taxon>
        <taxon>Papilionoidea</taxon>
        <taxon>Nymphalidae</taxon>
        <taxon>Satyrinae</taxon>
        <taxon>Satyrini</taxon>
        <taxon>Parargina</taxon>
        <taxon>Pararge</taxon>
    </lineage>
</organism>
<dbReference type="OrthoDB" id="6899415at2759"/>
<feature type="region of interest" description="Disordered" evidence="2">
    <location>
        <begin position="1"/>
        <end position="44"/>
    </location>
</feature>
<feature type="coiled-coil region" evidence="1">
    <location>
        <begin position="62"/>
        <end position="138"/>
    </location>
</feature>
<evidence type="ECO:0000259" key="3">
    <source>
        <dbReference type="Pfam" id="PF25298"/>
    </source>
</evidence>
<name>A0A8S4RZJ8_9NEOP</name>
<sequence length="315" mass="36468">MDPSQLQHKIHFASDSEISKKPSTSETTQTRSKRTKRLSDDQPGDVFSLFQTEMREMLGSFMDKQNSRLDSLEKHITEIKRQNECIKSTNKEIEKSLGYISDQVSDLQTKIKFLEEDREKLMESCNFLQNKIEIIERNAIKSQIEVRCVPKRITETKRDLFSLIQKLSSHLNVELNVCDLRDVQRIPNKRDQLNSTLIVEFSNTIIKSEFLSAIKNYRKNKMGPALNTIHLGLLGYNKPIYVSDSLTSKTRKLFYLSREAAKSKGYEFCWTANDKVYMRKKEGQPYILIQSEEQLAKLESAPTSVSVPLNLQNNM</sequence>
<dbReference type="SUPFAM" id="SSF57997">
    <property type="entry name" value="Tropomyosin"/>
    <property type="match status" value="1"/>
</dbReference>